<evidence type="ECO:0000313" key="10">
    <source>
        <dbReference type="Proteomes" id="UP000824111"/>
    </source>
</evidence>
<keyword evidence="5 8" id="KW-0687">Ribonucleoprotein</keyword>
<evidence type="ECO:0000256" key="6">
    <source>
        <dbReference type="ARBA" id="ARBA00035104"/>
    </source>
</evidence>
<dbReference type="GO" id="GO:0006412">
    <property type="term" value="P:translation"/>
    <property type="evidence" value="ECO:0007669"/>
    <property type="project" value="UniProtKB-UniRule"/>
</dbReference>
<evidence type="ECO:0000256" key="2">
    <source>
        <dbReference type="ARBA" id="ARBA00022730"/>
    </source>
</evidence>
<dbReference type="Gene3D" id="3.30.70.60">
    <property type="match status" value="1"/>
</dbReference>
<dbReference type="GO" id="GO:1990904">
    <property type="term" value="C:ribonucleoprotein complex"/>
    <property type="evidence" value="ECO:0007669"/>
    <property type="project" value="UniProtKB-KW"/>
</dbReference>
<dbReference type="SUPFAM" id="SSF54995">
    <property type="entry name" value="Ribosomal protein S6"/>
    <property type="match status" value="1"/>
</dbReference>
<dbReference type="EMBL" id="DVND01000155">
    <property type="protein sequence ID" value="HIU48886.1"/>
    <property type="molecule type" value="Genomic_DNA"/>
</dbReference>
<dbReference type="HAMAP" id="MF_00360">
    <property type="entry name" value="Ribosomal_bS6"/>
    <property type="match status" value="1"/>
</dbReference>
<sequence>MAEKLLNSYETIFIIDGDLEEEAAKALQEKFTSLIAANGTVETVDEWGKRRLAYEINDKTEGFYVLVDFKADAEFPKELDRQYRITDGILRTIIIRKEEE</sequence>
<dbReference type="FunFam" id="3.30.70.60:FF:000002">
    <property type="entry name" value="30S ribosomal protein S6"/>
    <property type="match status" value="1"/>
</dbReference>
<reference evidence="9" key="2">
    <citation type="journal article" date="2021" name="PeerJ">
        <title>Extensive microbial diversity within the chicken gut microbiome revealed by metagenomics and culture.</title>
        <authorList>
            <person name="Gilroy R."/>
            <person name="Ravi A."/>
            <person name="Getino M."/>
            <person name="Pursley I."/>
            <person name="Horton D.L."/>
            <person name="Alikhan N.F."/>
            <person name="Baker D."/>
            <person name="Gharbi K."/>
            <person name="Hall N."/>
            <person name="Watson M."/>
            <person name="Adriaenssens E.M."/>
            <person name="Foster-Nyarko E."/>
            <person name="Jarju S."/>
            <person name="Secka A."/>
            <person name="Antonio M."/>
            <person name="Oren A."/>
            <person name="Chaudhuri R.R."/>
            <person name="La Ragione R."/>
            <person name="Hildebrand F."/>
            <person name="Pallen M.J."/>
        </authorList>
    </citation>
    <scope>NUCLEOTIDE SEQUENCE</scope>
    <source>
        <strain evidence="9">ChiSjej4B22-9803</strain>
    </source>
</reference>
<dbReference type="GO" id="GO:0005737">
    <property type="term" value="C:cytoplasm"/>
    <property type="evidence" value="ECO:0007669"/>
    <property type="project" value="UniProtKB-ARBA"/>
</dbReference>
<dbReference type="PANTHER" id="PTHR21011:SF1">
    <property type="entry name" value="SMALL RIBOSOMAL SUBUNIT PROTEIN BS6M"/>
    <property type="match status" value="1"/>
</dbReference>
<dbReference type="InterPro" id="IPR000529">
    <property type="entry name" value="Ribosomal_bS6"/>
</dbReference>
<evidence type="ECO:0000313" key="9">
    <source>
        <dbReference type="EMBL" id="HIU48886.1"/>
    </source>
</evidence>
<evidence type="ECO:0000256" key="1">
    <source>
        <dbReference type="ARBA" id="ARBA00009512"/>
    </source>
</evidence>
<dbReference type="PANTHER" id="PTHR21011">
    <property type="entry name" value="MITOCHONDRIAL 28S RIBOSOMAL PROTEIN S6"/>
    <property type="match status" value="1"/>
</dbReference>
<keyword evidence="3 8" id="KW-0694">RNA-binding</keyword>
<proteinExistence type="inferred from homology"/>
<comment type="function">
    <text evidence="6 8">Binds together with bS18 to 16S ribosomal RNA.</text>
</comment>
<dbReference type="Pfam" id="PF01250">
    <property type="entry name" value="Ribosomal_S6"/>
    <property type="match status" value="1"/>
</dbReference>
<gene>
    <name evidence="8" type="primary">rpsF</name>
    <name evidence="9" type="ORF">IAB04_05945</name>
</gene>
<dbReference type="InterPro" id="IPR014717">
    <property type="entry name" value="Transl_elong_EF1B/ribsomal_bS6"/>
</dbReference>
<evidence type="ECO:0000256" key="8">
    <source>
        <dbReference type="HAMAP-Rule" id="MF_00360"/>
    </source>
</evidence>
<dbReference type="AlphaFoldDB" id="A0A9D1LVP5"/>
<accession>A0A9D1LVP5</accession>
<evidence type="ECO:0000256" key="7">
    <source>
        <dbReference type="ARBA" id="ARBA00035294"/>
    </source>
</evidence>
<organism evidence="9 10">
    <name type="scientific">Candidatus Avimonoglobus intestinipullorum</name>
    <dbReference type="NCBI Taxonomy" id="2840699"/>
    <lineage>
        <taxon>Bacteria</taxon>
        <taxon>Bacillati</taxon>
        <taxon>Bacillota</taxon>
        <taxon>Clostridia</taxon>
        <taxon>Eubacteriales</taxon>
        <taxon>Candidatus Avimonoglobus</taxon>
    </lineage>
</organism>
<protein>
    <recommendedName>
        <fullName evidence="7 8">Small ribosomal subunit protein bS6</fullName>
    </recommendedName>
</protein>
<comment type="similarity">
    <text evidence="1 8">Belongs to the bacterial ribosomal protein bS6 family.</text>
</comment>
<dbReference type="Proteomes" id="UP000824111">
    <property type="component" value="Unassembled WGS sequence"/>
</dbReference>
<dbReference type="InterPro" id="IPR035980">
    <property type="entry name" value="Ribosomal_bS6_sf"/>
</dbReference>
<evidence type="ECO:0000256" key="3">
    <source>
        <dbReference type="ARBA" id="ARBA00022884"/>
    </source>
</evidence>
<dbReference type="PROSITE" id="PS01048">
    <property type="entry name" value="RIBOSOMAL_S6"/>
    <property type="match status" value="1"/>
</dbReference>
<evidence type="ECO:0000256" key="4">
    <source>
        <dbReference type="ARBA" id="ARBA00022980"/>
    </source>
</evidence>
<dbReference type="InterPro" id="IPR020815">
    <property type="entry name" value="Ribosomal_bS6_CS"/>
</dbReference>
<evidence type="ECO:0000256" key="5">
    <source>
        <dbReference type="ARBA" id="ARBA00023274"/>
    </source>
</evidence>
<reference evidence="9" key="1">
    <citation type="submission" date="2020-10" db="EMBL/GenBank/DDBJ databases">
        <authorList>
            <person name="Gilroy R."/>
        </authorList>
    </citation>
    <scope>NUCLEOTIDE SEQUENCE</scope>
    <source>
        <strain evidence="9">ChiSjej4B22-9803</strain>
    </source>
</reference>
<dbReference type="NCBIfam" id="TIGR00166">
    <property type="entry name" value="S6"/>
    <property type="match status" value="1"/>
</dbReference>
<comment type="caution">
    <text evidence="9">The sequence shown here is derived from an EMBL/GenBank/DDBJ whole genome shotgun (WGS) entry which is preliminary data.</text>
</comment>
<keyword evidence="2 8" id="KW-0699">rRNA-binding</keyword>
<dbReference type="GO" id="GO:0003735">
    <property type="term" value="F:structural constituent of ribosome"/>
    <property type="evidence" value="ECO:0007669"/>
    <property type="project" value="InterPro"/>
</dbReference>
<dbReference type="GO" id="GO:0005840">
    <property type="term" value="C:ribosome"/>
    <property type="evidence" value="ECO:0007669"/>
    <property type="project" value="UniProtKB-KW"/>
</dbReference>
<dbReference type="GO" id="GO:0070181">
    <property type="term" value="F:small ribosomal subunit rRNA binding"/>
    <property type="evidence" value="ECO:0007669"/>
    <property type="project" value="TreeGrafter"/>
</dbReference>
<keyword evidence="4 8" id="KW-0689">Ribosomal protein</keyword>
<dbReference type="InterPro" id="IPR020814">
    <property type="entry name" value="Ribosomal_S6_plastid/chlpt"/>
</dbReference>
<name>A0A9D1LVP5_9FIRM</name>
<dbReference type="CDD" id="cd00473">
    <property type="entry name" value="bS6"/>
    <property type="match status" value="1"/>
</dbReference>